<reference evidence="1 2" key="1">
    <citation type="submission" date="2019-07" db="EMBL/GenBank/DDBJ databases">
        <title>Whole genome shotgun sequence of Enterococcus villorum NBRC 100699.</title>
        <authorList>
            <person name="Hosoyama A."/>
            <person name="Uohara A."/>
            <person name="Ohji S."/>
            <person name="Ichikawa N."/>
        </authorList>
    </citation>
    <scope>NUCLEOTIDE SEQUENCE [LARGE SCALE GENOMIC DNA]</scope>
    <source>
        <strain evidence="1 2">NBRC 100699</strain>
    </source>
</reference>
<comment type="caution">
    <text evidence="1">The sequence shown here is derived from an EMBL/GenBank/DDBJ whole genome shotgun (WGS) entry which is preliminary data.</text>
</comment>
<dbReference type="Proteomes" id="UP000321830">
    <property type="component" value="Unassembled WGS sequence"/>
</dbReference>
<organism evidence="1 2">
    <name type="scientific">Enterococcus villorum</name>
    <dbReference type="NCBI Taxonomy" id="112904"/>
    <lineage>
        <taxon>Bacteria</taxon>
        <taxon>Bacillati</taxon>
        <taxon>Bacillota</taxon>
        <taxon>Bacilli</taxon>
        <taxon>Lactobacillales</taxon>
        <taxon>Enterococcaceae</taxon>
        <taxon>Enterococcus</taxon>
    </lineage>
</organism>
<evidence type="ECO:0000313" key="2">
    <source>
        <dbReference type="Proteomes" id="UP000321830"/>
    </source>
</evidence>
<gene>
    <name evidence="1" type="ORF">EVI01_02530</name>
</gene>
<name>A0A511IYQ4_9ENTE</name>
<evidence type="ECO:0000313" key="1">
    <source>
        <dbReference type="EMBL" id="GEL90916.1"/>
    </source>
</evidence>
<dbReference type="EMBL" id="BJWF01000002">
    <property type="protein sequence ID" value="GEL90916.1"/>
    <property type="molecule type" value="Genomic_DNA"/>
</dbReference>
<proteinExistence type="predicted"/>
<protein>
    <submittedName>
        <fullName evidence="1">Uncharacterized protein</fullName>
    </submittedName>
</protein>
<dbReference type="AlphaFoldDB" id="A0A511IYQ4"/>
<accession>A0A511IYQ4</accession>
<sequence length="75" mass="8513">MALPIPLEPPVTTATLLVKSLYIEIPPFFFTKAQSVFKSSVQYTLVTKANNTLFMFVPFDYGITITDFSLIRKIH</sequence>